<dbReference type="Pfam" id="PF00520">
    <property type="entry name" value="Ion_trans"/>
    <property type="match status" value="1"/>
</dbReference>
<dbReference type="PRINTS" id="PR01463">
    <property type="entry name" value="EAGCHANLFMLY"/>
</dbReference>
<dbReference type="InterPro" id="IPR050818">
    <property type="entry name" value="KCNH_animal-type"/>
</dbReference>
<comment type="caution">
    <text evidence="7">The sequence shown here is derived from an EMBL/GenBank/DDBJ whole genome shotgun (WGS) entry which is preliminary data.</text>
</comment>
<dbReference type="OrthoDB" id="432483at2759"/>
<evidence type="ECO:0000256" key="1">
    <source>
        <dbReference type="ARBA" id="ARBA00004141"/>
    </source>
</evidence>
<accession>K0TQ02</accession>
<proteinExistence type="predicted"/>
<dbReference type="SUPFAM" id="SSF81324">
    <property type="entry name" value="Voltage-gated potassium channels"/>
    <property type="match status" value="1"/>
</dbReference>
<organism evidence="7 8">
    <name type="scientific">Thalassiosira oceanica</name>
    <name type="common">Marine diatom</name>
    <dbReference type="NCBI Taxonomy" id="159749"/>
    <lineage>
        <taxon>Eukaryota</taxon>
        <taxon>Sar</taxon>
        <taxon>Stramenopiles</taxon>
        <taxon>Ochrophyta</taxon>
        <taxon>Bacillariophyta</taxon>
        <taxon>Coscinodiscophyceae</taxon>
        <taxon>Thalassiosirophycidae</taxon>
        <taxon>Thalassiosirales</taxon>
        <taxon>Thalassiosiraceae</taxon>
        <taxon>Thalassiosira</taxon>
    </lineage>
</organism>
<dbReference type="GO" id="GO:0042391">
    <property type="term" value="P:regulation of membrane potential"/>
    <property type="evidence" value="ECO:0007669"/>
    <property type="project" value="TreeGrafter"/>
</dbReference>
<dbReference type="InterPro" id="IPR005821">
    <property type="entry name" value="Ion_trans_dom"/>
</dbReference>
<evidence type="ECO:0000256" key="3">
    <source>
        <dbReference type="ARBA" id="ARBA00022989"/>
    </source>
</evidence>
<dbReference type="EMBL" id="AGNL01003081">
    <property type="protein sequence ID" value="EJK75192.1"/>
    <property type="molecule type" value="Genomic_DNA"/>
</dbReference>
<dbReference type="Proteomes" id="UP000266841">
    <property type="component" value="Unassembled WGS sequence"/>
</dbReference>
<dbReference type="PANTHER" id="PTHR10217">
    <property type="entry name" value="VOLTAGE AND LIGAND GATED POTASSIUM CHANNEL"/>
    <property type="match status" value="1"/>
</dbReference>
<dbReference type="Gene3D" id="1.10.287.70">
    <property type="match status" value="1"/>
</dbReference>
<feature type="domain" description="Ion transport" evidence="6">
    <location>
        <begin position="26"/>
        <end position="187"/>
    </location>
</feature>
<feature type="transmembrane region" description="Helical" evidence="5">
    <location>
        <begin position="155"/>
        <end position="177"/>
    </location>
</feature>
<keyword evidence="4 5" id="KW-0472">Membrane</keyword>
<dbReference type="PANTHER" id="PTHR10217:SF435">
    <property type="entry name" value="POTASSIUM VOLTAGE-GATED CHANNEL PROTEIN EAG"/>
    <property type="match status" value="1"/>
</dbReference>
<name>K0TQ02_THAOC</name>
<protein>
    <recommendedName>
        <fullName evidence="6">Ion transport domain-containing protein</fullName>
    </recommendedName>
</protein>
<evidence type="ECO:0000256" key="2">
    <source>
        <dbReference type="ARBA" id="ARBA00022692"/>
    </source>
</evidence>
<sequence>MYANGQRLINNVGMDALADHNFRLSMLLNLFKLFRLARINRVMKQSELINSMWERARIEVALCLKFSFTIVLVAHWIACMWGIIAYQSSQSFGDEMGDTLNWISNWKNSSYVEGGLDPIGWSNAMDRYWLCLFWSIQSITSIGYGNIVPVTSEEYAFANFLMLLCGVFWAYIIGNLVEVVTSMSSKQRAYFARMGEANAMVRDFTAMELPAEVSGTTHTRTSKRVRRFITNQRDLSTLEGGREDGQNACALNEAYPTLDVLSPDLKRICALHLTHDLLETVPYLSSKFLSSNEQAELGLKCFSMEFAKGDRFKAHPELGRGCLIFIRGMAVSTRGEASTFAFRQDLKGRPINANEVLVEDGCHEKYQMTFEFTGFSKVLFVPRTAILETLARNRRAWADCGRWKYLSAAVILMSCEERANAPT</sequence>
<gene>
    <name evidence="7" type="ORF">THAOC_03093</name>
</gene>
<feature type="transmembrane region" description="Helical" evidence="5">
    <location>
        <begin position="127"/>
        <end position="148"/>
    </location>
</feature>
<dbReference type="eggNOG" id="KOG0498">
    <property type="taxonomic scope" value="Eukaryota"/>
</dbReference>
<evidence type="ECO:0000313" key="8">
    <source>
        <dbReference type="Proteomes" id="UP000266841"/>
    </source>
</evidence>
<comment type="subcellular location">
    <subcellularLocation>
        <location evidence="1">Membrane</location>
        <topology evidence="1">Multi-pass membrane protein</topology>
    </subcellularLocation>
</comment>
<evidence type="ECO:0000256" key="5">
    <source>
        <dbReference type="SAM" id="Phobius"/>
    </source>
</evidence>
<evidence type="ECO:0000256" key="4">
    <source>
        <dbReference type="ARBA" id="ARBA00023136"/>
    </source>
</evidence>
<evidence type="ECO:0000259" key="6">
    <source>
        <dbReference type="Pfam" id="PF00520"/>
    </source>
</evidence>
<dbReference type="InterPro" id="IPR003938">
    <property type="entry name" value="K_chnl_volt-dep_EAG/ELK/ERG"/>
</dbReference>
<keyword evidence="8" id="KW-1185">Reference proteome</keyword>
<dbReference type="OMA" id="SCEERAN"/>
<dbReference type="GO" id="GO:0005249">
    <property type="term" value="F:voltage-gated potassium channel activity"/>
    <property type="evidence" value="ECO:0007669"/>
    <property type="project" value="InterPro"/>
</dbReference>
<feature type="transmembrane region" description="Helical" evidence="5">
    <location>
        <begin position="58"/>
        <end position="84"/>
    </location>
</feature>
<keyword evidence="2 5" id="KW-0812">Transmembrane</keyword>
<reference evidence="7 8" key="1">
    <citation type="journal article" date="2012" name="Genome Biol.">
        <title>Genome and low-iron response of an oceanic diatom adapted to chronic iron limitation.</title>
        <authorList>
            <person name="Lommer M."/>
            <person name="Specht M."/>
            <person name="Roy A.S."/>
            <person name="Kraemer L."/>
            <person name="Andreson R."/>
            <person name="Gutowska M.A."/>
            <person name="Wolf J."/>
            <person name="Bergner S.V."/>
            <person name="Schilhabel M.B."/>
            <person name="Klostermeier U.C."/>
            <person name="Beiko R.G."/>
            <person name="Rosenstiel P."/>
            <person name="Hippler M."/>
            <person name="Laroche J."/>
        </authorList>
    </citation>
    <scope>NUCLEOTIDE SEQUENCE [LARGE SCALE GENOMIC DNA]</scope>
    <source>
        <strain evidence="7 8">CCMP1005</strain>
    </source>
</reference>
<dbReference type="GO" id="GO:0005886">
    <property type="term" value="C:plasma membrane"/>
    <property type="evidence" value="ECO:0007669"/>
    <property type="project" value="TreeGrafter"/>
</dbReference>
<dbReference type="AlphaFoldDB" id="K0TQ02"/>
<evidence type="ECO:0000313" key="7">
    <source>
        <dbReference type="EMBL" id="EJK75192.1"/>
    </source>
</evidence>
<keyword evidence="3 5" id="KW-1133">Transmembrane helix</keyword>